<feature type="region of interest" description="Disordered" evidence="2">
    <location>
        <begin position="589"/>
        <end position="615"/>
    </location>
</feature>
<dbReference type="GO" id="GO:0016787">
    <property type="term" value="F:hydrolase activity"/>
    <property type="evidence" value="ECO:0007669"/>
    <property type="project" value="UniProtKB-KW"/>
</dbReference>
<reference evidence="3" key="1">
    <citation type="submission" date="2023-03" db="EMBL/GenBank/DDBJ databases">
        <title>Mating type loci evolution in Malassezia.</title>
        <authorList>
            <person name="Coelho M.A."/>
        </authorList>
    </citation>
    <scope>NUCLEOTIDE SEQUENCE</scope>
    <source>
        <strain evidence="3">CBS 9431</strain>
    </source>
</reference>
<evidence type="ECO:0000313" key="3">
    <source>
        <dbReference type="EMBL" id="WFD38255.1"/>
    </source>
</evidence>
<evidence type="ECO:0000313" key="4">
    <source>
        <dbReference type="Proteomes" id="UP001217754"/>
    </source>
</evidence>
<name>A0AAF0F041_9BASI</name>
<dbReference type="InterPro" id="IPR012341">
    <property type="entry name" value="6hp_glycosidase-like_sf"/>
</dbReference>
<keyword evidence="4" id="KW-1185">Reference proteome</keyword>
<dbReference type="PANTHER" id="PTHR41814:SF1">
    <property type="entry name" value="CELLULASE"/>
    <property type="match status" value="1"/>
</dbReference>
<dbReference type="PANTHER" id="PTHR41814">
    <property type="entry name" value="EXPRESSED PROTEIN"/>
    <property type="match status" value="1"/>
</dbReference>
<dbReference type="EMBL" id="CP119959">
    <property type="protein sequence ID" value="WFD38255.1"/>
    <property type="molecule type" value="Genomic_DNA"/>
</dbReference>
<protein>
    <submittedName>
        <fullName evidence="3">Uncharacterized protein</fullName>
    </submittedName>
</protein>
<dbReference type="Gene3D" id="3.40.50.12780">
    <property type="entry name" value="N-terminal domain of ligase-like"/>
    <property type="match status" value="1"/>
</dbReference>
<dbReference type="InterPro" id="IPR008928">
    <property type="entry name" value="6-hairpin_glycosidase_sf"/>
</dbReference>
<evidence type="ECO:0000256" key="1">
    <source>
        <dbReference type="ARBA" id="ARBA00022801"/>
    </source>
</evidence>
<keyword evidence="1" id="KW-0378">Hydrolase</keyword>
<dbReference type="Pfam" id="PF07470">
    <property type="entry name" value="Glyco_hydro_88"/>
    <property type="match status" value="1"/>
</dbReference>
<dbReference type="GO" id="GO:0005975">
    <property type="term" value="P:carbohydrate metabolic process"/>
    <property type="evidence" value="ECO:0007669"/>
    <property type="project" value="InterPro"/>
</dbReference>
<dbReference type="GeneID" id="85224853"/>
<dbReference type="AlphaFoldDB" id="A0AAF0F041"/>
<accession>A0AAF0F041</accession>
<dbReference type="RefSeq" id="XP_060121152.1">
    <property type="nucleotide sequence ID" value="XM_060265169.1"/>
</dbReference>
<gene>
    <name evidence="3" type="ORF">MJAP1_001204</name>
</gene>
<dbReference type="Gene3D" id="1.50.10.10">
    <property type="match status" value="1"/>
</dbReference>
<dbReference type="Proteomes" id="UP001217754">
    <property type="component" value="Chromosome 2"/>
</dbReference>
<dbReference type="InterPro" id="IPR042099">
    <property type="entry name" value="ANL_N_sf"/>
</dbReference>
<dbReference type="SUPFAM" id="SSF48208">
    <property type="entry name" value="Six-hairpin glycosidases"/>
    <property type="match status" value="1"/>
</dbReference>
<dbReference type="InterPro" id="IPR010905">
    <property type="entry name" value="Glyco_hydro_88"/>
</dbReference>
<evidence type="ECO:0000256" key="2">
    <source>
        <dbReference type="SAM" id="MobiDB-lite"/>
    </source>
</evidence>
<organism evidence="3 4">
    <name type="scientific">Malassezia japonica</name>
    <dbReference type="NCBI Taxonomy" id="223818"/>
    <lineage>
        <taxon>Eukaryota</taxon>
        <taxon>Fungi</taxon>
        <taxon>Dikarya</taxon>
        <taxon>Basidiomycota</taxon>
        <taxon>Ustilaginomycotina</taxon>
        <taxon>Malasseziomycetes</taxon>
        <taxon>Malasseziales</taxon>
        <taxon>Malasseziaceae</taxon>
        <taxon>Malassezia</taxon>
    </lineage>
</organism>
<proteinExistence type="predicted"/>
<sequence>MSAVFEVDRLSVALLVALLVVLGLVKYLQQYDQPLLHPLILARQADASQTRSPGESATYRNVNAPLGFDLAMRPQRSAPDVPSLLRLGVTGEESEHSRRILDMSLTNTELRQQAAAFGHGIHTLLQGSLQTLVVYGRFSSARSIIALLSATVADLPWTTLYVPDGAQLSSLPAGVELDKTAVVCVDASAPLPPALARAVLSVVRDSEQLAKAPKGTRVVEFDDVLGHSADHTPAPCDRSQLRSAELDEAGAKTFALFYDDGSRQWTRATHTSLTSGVTAWLSEYPPEKIPGKKDTILTDAFYAGELPAPAYVALVLTALYTGAGFASEAPSELLDLVKILKPTLLYLTKKGAECVEQALWLPSTGSVFIWPMRRLNMYALRSGRVPRDAIMDRILCAPLRRAIGVDTVRSVFLLSNGCQFDQGMLDQMRLYLAVPTMHTYLPSYLNARGDAAVVTAPVAASNMYDLQAFAPQLVDFESARRLPPHVGPPSVSMELKLVANTPAVKARAEAIERIKFDEVATRDDPVGEVYVRGYALAHVRAPDLASDTTLSDWFATGDVALMRTNGTMVLIGGAGAPKAGVAPDITLDSSGGKLPTLKEPAEPAPAPAPAPARKIGGSRATAPLALAMVALCALPGVSAHSREAVQQGLMRRATPTASENNTMINLALNSLLTSQRASWEQGVTQSAILETYYPEWSVFKKGEAGKLYPARDTLGVKIPAQLLSLAFHSIASQDASGRLASVVTGDEVSGQGASQDSASCGEGVLIGAWIVEGFTNNAPDTNGYWGGAAKRQLDYLQRNVSKSSNGALSQRAVANQVQLWSDTVYMGPPFFAQYGLMTNNRELLQYAYTQVELLHNALALPSGTGKGLWGHILNYTNVAQPRWIDQRAWLTGNAWAAAGMLRVLAALEQSTFASSFSSETDNIKAWIDELLSAAYNSVDASGLLHNVVNDTRTFLDGSGSALLAYSVFRLGSMDPSKRGLISHAETAYGTLQNSLDPYGSYTNDILTVNELNTNSPGATSTESLAFLALLAAARRDYYAGNTTGSNGTVSPPKEASGVRANAAIYPLFVAGATLGAAVLAAM</sequence>